<sequence length="72" mass="7863">MEFTDSSPEKKQKQPIPPRRGQVKMRIIKGFLKSVTSMVSAKEMRSKMNEAGAGLSSSSTTPAPTPTTYDSD</sequence>
<evidence type="ECO:0000313" key="2">
    <source>
        <dbReference type="EMBL" id="KAK8489280.1"/>
    </source>
</evidence>
<name>A0ABR2A8E0_9ROSI</name>
<proteinExistence type="predicted"/>
<organism evidence="2 3">
    <name type="scientific">Hibiscus sabdariffa</name>
    <name type="common">roselle</name>
    <dbReference type="NCBI Taxonomy" id="183260"/>
    <lineage>
        <taxon>Eukaryota</taxon>
        <taxon>Viridiplantae</taxon>
        <taxon>Streptophyta</taxon>
        <taxon>Embryophyta</taxon>
        <taxon>Tracheophyta</taxon>
        <taxon>Spermatophyta</taxon>
        <taxon>Magnoliopsida</taxon>
        <taxon>eudicotyledons</taxon>
        <taxon>Gunneridae</taxon>
        <taxon>Pentapetalae</taxon>
        <taxon>rosids</taxon>
        <taxon>malvids</taxon>
        <taxon>Malvales</taxon>
        <taxon>Malvaceae</taxon>
        <taxon>Malvoideae</taxon>
        <taxon>Hibiscus</taxon>
    </lineage>
</organism>
<dbReference type="Proteomes" id="UP001396334">
    <property type="component" value="Unassembled WGS sequence"/>
</dbReference>
<feature type="region of interest" description="Disordered" evidence="1">
    <location>
        <begin position="42"/>
        <end position="72"/>
    </location>
</feature>
<feature type="region of interest" description="Disordered" evidence="1">
    <location>
        <begin position="1"/>
        <end position="23"/>
    </location>
</feature>
<comment type="caution">
    <text evidence="2">The sequence shown here is derived from an EMBL/GenBank/DDBJ whole genome shotgun (WGS) entry which is preliminary data.</text>
</comment>
<evidence type="ECO:0000313" key="3">
    <source>
        <dbReference type="Proteomes" id="UP001396334"/>
    </source>
</evidence>
<reference evidence="2 3" key="1">
    <citation type="journal article" date="2024" name="G3 (Bethesda)">
        <title>Genome assembly of Hibiscus sabdariffa L. provides insights into metabolisms of medicinal natural products.</title>
        <authorList>
            <person name="Kim T."/>
        </authorList>
    </citation>
    <scope>NUCLEOTIDE SEQUENCE [LARGE SCALE GENOMIC DNA]</scope>
    <source>
        <strain evidence="2">TK-2024</strain>
        <tissue evidence="2">Old leaves</tissue>
    </source>
</reference>
<accession>A0ABR2A8E0</accession>
<protein>
    <submittedName>
        <fullName evidence="2">Uncharacterized protein</fullName>
    </submittedName>
</protein>
<evidence type="ECO:0000256" key="1">
    <source>
        <dbReference type="SAM" id="MobiDB-lite"/>
    </source>
</evidence>
<dbReference type="EMBL" id="JBBPBN010000321">
    <property type="protein sequence ID" value="KAK8489280.1"/>
    <property type="molecule type" value="Genomic_DNA"/>
</dbReference>
<feature type="compositionally biased region" description="Low complexity" evidence="1">
    <location>
        <begin position="56"/>
        <end position="72"/>
    </location>
</feature>
<keyword evidence="3" id="KW-1185">Reference proteome</keyword>
<dbReference type="PANTHER" id="PTHR37721:SF1">
    <property type="entry name" value="OS05G0464200 PROTEIN"/>
    <property type="match status" value="1"/>
</dbReference>
<gene>
    <name evidence="2" type="ORF">V6N11_029291</name>
</gene>
<dbReference type="PANTHER" id="PTHR37721">
    <property type="entry name" value="OS05G0464200 PROTEIN"/>
    <property type="match status" value="1"/>
</dbReference>